<dbReference type="EMBL" id="CAJNOG010002445">
    <property type="protein sequence ID" value="CAF1505364.1"/>
    <property type="molecule type" value="Genomic_DNA"/>
</dbReference>
<evidence type="ECO:0008006" key="3">
    <source>
        <dbReference type="Google" id="ProtNLM"/>
    </source>
</evidence>
<name>A0A815TEG8_9BILA</name>
<organism evidence="1 2">
    <name type="scientific">Adineta steineri</name>
    <dbReference type="NCBI Taxonomy" id="433720"/>
    <lineage>
        <taxon>Eukaryota</taxon>
        <taxon>Metazoa</taxon>
        <taxon>Spiralia</taxon>
        <taxon>Gnathifera</taxon>
        <taxon>Rotifera</taxon>
        <taxon>Eurotatoria</taxon>
        <taxon>Bdelloidea</taxon>
        <taxon>Adinetida</taxon>
        <taxon>Adinetidae</taxon>
        <taxon>Adineta</taxon>
    </lineage>
</organism>
<proteinExistence type="predicted"/>
<evidence type="ECO:0000313" key="1">
    <source>
        <dbReference type="EMBL" id="CAF1505364.1"/>
    </source>
</evidence>
<comment type="caution">
    <text evidence="1">The sequence shown here is derived from an EMBL/GenBank/DDBJ whole genome shotgun (WGS) entry which is preliminary data.</text>
</comment>
<feature type="non-terminal residue" evidence="1">
    <location>
        <position position="1"/>
    </location>
</feature>
<accession>A0A815TEG8</accession>
<sequence>CLDEIVFTWNGSKSEITRLIHNLGKNEFIPFQLVTSIGTTVNYMDIALTYLHNRIRTKVFHQSLLEPYYFSNLIGHSLYEYRSMFRATILRAIRYCSDVDDFEHELKFIQFSFLFHHISLIDIQRYYHLFEQEFELKTSSYRHCQHYYDKLRERIRKYDSHAKNVFIHHYQFGQTNKRTINDDLPSFSLFHTNLKRPNENQYEYIESCATSKRMKSNIMN</sequence>
<dbReference type="Proteomes" id="UP000663845">
    <property type="component" value="Unassembled WGS sequence"/>
</dbReference>
<protein>
    <recommendedName>
        <fullName evidence="3">Maturase K</fullName>
    </recommendedName>
</protein>
<dbReference type="AlphaFoldDB" id="A0A815TEG8"/>
<gene>
    <name evidence="1" type="ORF">JYZ213_LOCUS43725</name>
</gene>
<evidence type="ECO:0000313" key="2">
    <source>
        <dbReference type="Proteomes" id="UP000663845"/>
    </source>
</evidence>
<reference evidence="1" key="1">
    <citation type="submission" date="2021-02" db="EMBL/GenBank/DDBJ databases">
        <authorList>
            <person name="Nowell W R."/>
        </authorList>
    </citation>
    <scope>NUCLEOTIDE SEQUENCE</scope>
</reference>